<proteinExistence type="predicted"/>
<keyword evidence="2" id="KW-1185">Reference proteome</keyword>
<dbReference type="Proteomes" id="UP000027361">
    <property type="component" value="Unassembled WGS sequence"/>
</dbReference>
<reference evidence="1 2" key="1">
    <citation type="submission" date="2014-05" db="EMBL/GenBank/DDBJ databases">
        <title>Draft genome sequence of a rare smut relative, Tilletiaria anomala UBC 951.</title>
        <authorList>
            <consortium name="DOE Joint Genome Institute"/>
            <person name="Toome M."/>
            <person name="Kuo A."/>
            <person name="Henrissat B."/>
            <person name="Lipzen A."/>
            <person name="Tritt A."/>
            <person name="Yoshinaga Y."/>
            <person name="Zane M."/>
            <person name="Barry K."/>
            <person name="Grigoriev I.V."/>
            <person name="Spatafora J.W."/>
            <person name="Aimea M.C."/>
        </authorList>
    </citation>
    <scope>NUCLEOTIDE SEQUENCE [LARGE SCALE GENOMIC DNA]</scope>
    <source>
        <strain evidence="1 2">UBC 951</strain>
    </source>
</reference>
<gene>
    <name evidence="1" type="ORF">K437DRAFT_108750</name>
</gene>
<dbReference type="AlphaFoldDB" id="A0A066VX21"/>
<organism evidence="1 2">
    <name type="scientific">Tilletiaria anomala (strain ATCC 24038 / CBS 436.72 / UBC 951)</name>
    <dbReference type="NCBI Taxonomy" id="1037660"/>
    <lineage>
        <taxon>Eukaryota</taxon>
        <taxon>Fungi</taxon>
        <taxon>Dikarya</taxon>
        <taxon>Basidiomycota</taxon>
        <taxon>Ustilaginomycotina</taxon>
        <taxon>Exobasidiomycetes</taxon>
        <taxon>Georgefischeriales</taxon>
        <taxon>Tilletiariaceae</taxon>
        <taxon>Tilletiaria</taxon>
    </lineage>
</organism>
<protein>
    <submittedName>
        <fullName evidence="1">Uncharacterized protein</fullName>
    </submittedName>
</protein>
<accession>A0A066VX21</accession>
<sequence length="158" mass="17898">MNNSTRRFPSPLLSCLEPGDQKYPASPLSLLPVQYDCCTRGSVNARRRNQEKGKMQGWEVERGECLANERISLLESEVARVARWKLERMVGCNRGNDSGIEGREQIEVAGWKVQSWRSRHGDSIELDLGLDFDLTCHSVGVMKGEGEKGRRRCTKECK</sequence>
<evidence type="ECO:0000313" key="1">
    <source>
        <dbReference type="EMBL" id="KDN46277.1"/>
    </source>
</evidence>
<name>A0A066VX21_TILAU</name>
<dbReference type="HOGENOM" id="CLU_1670613_0_0_1"/>
<dbReference type="InParanoid" id="A0A066VX21"/>
<dbReference type="RefSeq" id="XP_013243488.1">
    <property type="nucleotide sequence ID" value="XM_013388034.1"/>
</dbReference>
<dbReference type="EMBL" id="JMSN01000036">
    <property type="protein sequence ID" value="KDN46277.1"/>
    <property type="molecule type" value="Genomic_DNA"/>
</dbReference>
<comment type="caution">
    <text evidence="1">The sequence shown here is derived from an EMBL/GenBank/DDBJ whole genome shotgun (WGS) entry which is preliminary data.</text>
</comment>
<dbReference type="GeneID" id="25261288"/>
<evidence type="ECO:0000313" key="2">
    <source>
        <dbReference type="Proteomes" id="UP000027361"/>
    </source>
</evidence>